<proteinExistence type="predicted"/>
<accession>A0A328MUM3</accession>
<dbReference type="RefSeq" id="WP_112588462.1">
    <property type="nucleotide sequence ID" value="NZ_PYAA01000039.1"/>
</dbReference>
<evidence type="ECO:0000313" key="2">
    <source>
        <dbReference type="Proteomes" id="UP000248966"/>
    </source>
</evidence>
<gene>
    <name evidence="1" type="ORF">LAH08_05708</name>
</gene>
<dbReference type="EMBL" id="PYAA01000039">
    <property type="protein sequence ID" value="RAN94821.1"/>
    <property type="molecule type" value="Genomic_DNA"/>
</dbReference>
<dbReference type="Proteomes" id="UP000248966">
    <property type="component" value="Unassembled WGS sequence"/>
</dbReference>
<dbReference type="AlphaFoldDB" id="A0A328MUM3"/>
<protein>
    <submittedName>
        <fullName evidence="1">Uncharacterized protein</fullName>
    </submittedName>
</protein>
<organism evidence="1 2">
    <name type="scientific">Micromonospora noduli</name>
    <dbReference type="NCBI Taxonomy" id="709876"/>
    <lineage>
        <taxon>Bacteria</taxon>
        <taxon>Bacillati</taxon>
        <taxon>Actinomycetota</taxon>
        <taxon>Actinomycetes</taxon>
        <taxon>Micromonosporales</taxon>
        <taxon>Micromonosporaceae</taxon>
        <taxon>Micromonospora</taxon>
    </lineage>
</organism>
<sequence>MTLPAFLDFDSADVPGELSPADAAYIRAVDYESVNRIDFGGGASWWASPHEQSKQRARDPQFPLWLRVRYAAEGWSNRLGHAEMSKGQLAGILGYEDRYCRATVVAVSRAIRQAIGKGLLDPSSGPSCLVMPYADHQQAGRGTRFCREHRIVRA</sequence>
<name>A0A328MUM3_9ACTN</name>
<comment type="caution">
    <text evidence="1">The sequence shown here is derived from an EMBL/GenBank/DDBJ whole genome shotgun (WGS) entry which is preliminary data.</text>
</comment>
<reference evidence="1 2" key="1">
    <citation type="submission" date="2018-03" db="EMBL/GenBank/DDBJ databases">
        <title>Defining the species Micromonospora saelicesensis and Micromonospora noduli under the framework of genomics.</title>
        <authorList>
            <person name="Riesco R."/>
            <person name="Trujillo M.E."/>
        </authorList>
    </citation>
    <scope>NUCLEOTIDE SEQUENCE [LARGE SCALE GENOMIC DNA]</scope>
    <source>
        <strain evidence="1 2">LAH08</strain>
    </source>
</reference>
<evidence type="ECO:0000313" key="1">
    <source>
        <dbReference type="EMBL" id="RAN94821.1"/>
    </source>
</evidence>